<protein>
    <submittedName>
        <fullName evidence="1">Uncharacterized protein</fullName>
    </submittedName>
</protein>
<dbReference type="Pfam" id="PF13845">
    <property type="entry name" value="Septum_form"/>
    <property type="match status" value="1"/>
</dbReference>
<evidence type="ECO:0000313" key="2">
    <source>
        <dbReference type="Proteomes" id="UP000515275"/>
    </source>
</evidence>
<gene>
    <name evidence="1" type="ORF">GP473_00040</name>
</gene>
<dbReference type="Proteomes" id="UP000515275">
    <property type="component" value="Chromosome"/>
</dbReference>
<dbReference type="AlphaFoldDB" id="A0A7G7YLD9"/>
<accession>A0A7G7YLD9</accession>
<sequence>MRRIKCGYRAMEPQAGLKHVGALALSVVLGFGVVACSDSGQGTSDASNPTGAQAADGTNQATQGSEQQSSANNKDNVFAVKKGDCLQLEGNLNGEVKSLDRRDCKEDHNAEVYAETEMTDTAFPGMEAAAKKSQEYCAEEFEPFIGKKGSQSELTVRFLHPTQESWDQEDDRTIQCIVVDPGGTVKNTLKNSKR</sequence>
<keyword evidence="2" id="KW-1185">Reference proteome</keyword>
<name>A0A7G7YLD9_9CORY</name>
<reference evidence="1 2" key="1">
    <citation type="submission" date="2019-12" db="EMBL/GenBank/DDBJ databases">
        <title>Corynebacterium sp. nov., isolated from feces of the Anser Albifrons in China.</title>
        <authorList>
            <person name="Liu Q."/>
        </authorList>
    </citation>
    <scope>NUCLEOTIDE SEQUENCE [LARGE SCALE GENOMIC DNA]</scope>
    <source>
        <strain evidence="1 2">23H37-10</strain>
    </source>
</reference>
<dbReference type="EMBL" id="CP046883">
    <property type="protein sequence ID" value="QNH95309.1"/>
    <property type="molecule type" value="Genomic_DNA"/>
</dbReference>
<evidence type="ECO:0000313" key="1">
    <source>
        <dbReference type="EMBL" id="QNH95309.1"/>
    </source>
</evidence>
<dbReference type="InterPro" id="IPR026004">
    <property type="entry name" value="Septum_form"/>
</dbReference>
<dbReference type="RefSeq" id="WP_185770583.1">
    <property type="nucleotide sequence ID" value="NZ_CP046883.1"/>
</dbReference>
<organism evidence="1 2">
    <name type="scientific">Corynebacterium anserum</name>
    <dbReference type="NCBI Taxonomy" id="2684406"/>
    <lineage>
        <taxon>Bacteria</taxon>
        <taxon>Bacillati</taxon>
        <taxon>Actinomycetota</taxon>
        <taxon>Actinomycetes</taxon>
        <taxon>Mycobacteriales</taxon>
        <taxon>Corynebacteriaceae</taxon>
        <taxon>Corynebacterium</taxon>
    </lineage>
</organism>
<proteinExistence type="predicted"/>
<dbReference type="KEGG" id="cans:GP473_00040"/>